<feature type="disulfide bond" evidence="15">
    <location>
        <begin position="40"/>
        <end position="47"/>
    </location>
</feature>
<comment type="similarity">
    <text evidence="3">Belongs to the RBT5 family.</text>
</comment>
<keyword evidence="8 15" id="KW-0479">Metal-binding</keyword>
<dbReference type="Pfam" id="PF05730">
    <property type="entry name" value="CFEM"/>
    <property type="match status" value="1"/>
</dbReference>
<feature type="chain" id="PRO_5025353048" description="CFEM domain-containing protein" evidence="16">
    <location>
        <begin position="19"/>
        <end position="164"/>
    </location>
</feature>
<evidence type="ECO:0000313" key="18">
    <source>
        <dbReference type="EMBL" id="KAF2109049.1"/>
    </source>
</evidence>
<evidence type="ECO:0000256" key="10">
    <source>
        <dbReference type="ARBA" id="ARBA00023004"/>
    </source>
</evidence>
<keyword evidence="4" id="KW-1003">Cell membrane</keyword>
<dbReference type="GO" id="GO:0005576">
    <property type="term" value="C:extracellular region"/>
    <property type="evidence" value="ECO:0007669"/>
    <property type="project" value="UniProtKB-SubCell"/>
</dbReference>
<evidence type="ECO:0000256" key="16">
    <source>
        <dbReference type="SAM" id="SignalP"/>
    </source>
</evidence>
<comment type="subcellular location">
    <subcellularLocation>
        <location evidence="1">Cell membrane</location>
        <topology evidence="1">Lipid-anchor</topology>
        <topology evidence="1">GPI-anchor</topology>
    </subcellularLocation>
    <subcellularLocation>
        <location evidence="2">Secreted</location>
    </subcellularLocation>
</comment>
<keyword evidence="5" id="KW-0964">Secreted</keyword>
<keyword evidence="6 15" id="KW-0349">Heme</keyword>
<evidence type="ECO:0000256" key="12">
    <source>
        <dbReference type="ARBA" id="ARBA00023157"/>
    </source>
</evidence>
<evidence type="ECO:0000256" key="4">
    <source>
        <dbReference type="ARBA" id="ARBA00022475"/>
    </source>
</evidence>
<feature type="signal peptide" evidence="16">
    <location>
        <begin position="1"/>
        <end position="18"/>
    </location>
</feature>
<accession>A0A6A5YP82</accession>
<feature type="binding site" description="axial binding residue" evidence="15">
    <location>
        <position position="44"/>
    </location>
    <ligand>
        <name>heme</name>
        <dbReference type="ChEBI" id="CHEBI:30413"/>
    </ligand>
    <ligandPart>
        <name>Fe</name>
        <dbReference type="ChEBI" id="CHEBI:18248"/>
    </ligandPart>
</feature>
<dbReference type="OrthoDB" id="3065412at2759"/>
<evidence type="ECO:0000256" key="15">
    <source>
        <dbReference type="PROSITE-ProRule" id="PRU01356"/>
    </source>
</evidence>
<dbReference type="GO" id="GO:0098552">
    <property type="term" value="C:side of membrane"/>
    <property type="evidence" value="ECO:0007669"/>
    <property type="project" value="UniProtKB-KW"/>
</dbReference>
<evidence type="ECO:0000256" key="7">
    <source>
        <dbReference type="ARBA" id="ARBA00022622"/>
    </source>
</evidence>
<dbReference type="InterPro" id="IPR051735">
    <property type="entry name" value="CFEM_domain"/>
</dbReference>
<feature type="domain" description="CFEM" evidence="17">
    <location>
        <begin position="1"/>
        <end position="109"/>
    </location>
</feature>
<keyword evidence="10 15" id="KW-0408">Iron</keyword>
<evidence type="ECO:0000256" key="13">
    <source>
        <dbReference type="ARBA" id="ARBA00023180"/>
    </source>
</evidence>
<dbReference type="SMART" id="SM00747">
    <property type="entry name" value="CFEM"/>
    <property type="match status" value="1"/>
</dbReference>
<dbReference type="EMBL" id="ML977344">
    <property type="protein sequence ID" value="KAF2109049.1"/>
    <property type="molecule type" value="Genomic_DNA"/>
</dbReference>
<evidence type="ECO:0000256" key="2">
    <source>
        <dbReference type="ARBA" id="ARBA00004613"/>
    </source>
</evidence>
<sequence length="164" mass="15997">MRFTSIAFAASLGSIALSQSLTDSLPKCAQACFGTNFGSCTPLDIHCICASTDLIHNISCCVIANCDDADRQTTTKFAYDLCVANQVTVDTQPVCSSTSAPASSGSATSPASGSATSTASVTAATVLSGSATPTAAGSTGAAALHTAGVGMGMGLAVAGFVAAL</sequence>
<feature type="disulfide bond" evidence="15">
    <location>
        <begin position="49"/>
        <end position="82"/>
    </location>
</feature>
<comment type="caution">
    <text evidence="15">Lacks conserved residue(s) required for the propagation of feature annotation.</text>
</comment>
<reference evidence="18" key="1">
    <citation type="journal article" date="2020" name="Stud. Mycol.">
        <title>101 Dothideomycetes genomes: a test case for predicting lifestyles and emergence of pathogens.</title>
        <authorList>
            <person name="Haridas S."/>
            <person name="Albert R."/>
            <person name="Binder M."/>
            <person name="Bloem J."/>
            <person name="Labutti K."/>
            <person name="Salamov A."/>
            <person name="Andreopoulos B."/>
            <person name="Baker S."/>
            <person name="Barry K."/>
            <person name="Bills G."/>
            <person name="Bluhm B."/>
            <person name="Cannon C."/>
            <person name="Castanera R."/>
            <person name="Culley D."/>
            <person name="Daum C."/>
            <person name="Ezra D."/>
            <person name="Gonzalez J."/>
            <person name="Henrissat B."/>
            <person name="Kuo A."/>
            <person name="Liang C."/>
            <person name="Lipzen A."/>
            <person name="Lutzoni F."/>
            <person name="Magnuson J."/>
            <person name="Mondo S."/>
            <person name="Nolan M."/>
            <person name="Ohm R."/>
            <person name="Pangilinan J."/>
            <person name="Park H.-J."/>
            <person name="Ramirez L."/>
            <person name="Alfaro M."/>
            <person name="Sun H."/>
            <person name="Tritt A."/>
            <person name="Yoshinaga Y."/>
            <person name="Zwiers L.-H."/>
            <person name="Turgeon B."/>
            <person name="Goodwin S."/>
            <person name="Spatafora J."/>
            <person name="Crous P."/>
            <person name="Grigoriev I."/>
        </authorList>
    </citation>
    <scope>NUCLEOTIDE SEQUENCE</scope>
    <source>
        <strain evidence="18">CBS 627.86</strain>
    </source>
</reference>
<evidence type="ECO:0000256" key="6">
    <source>
        <dbReference type="ARBA" id="ARBA00022617"/>
    </source>
</evidence>
<organism evidence="18 19">
    <name type="scientific">Lophiotrema nucula</name>
    <dbReference type="NCBI Taxonomy" id="690887"/>
    <lineage>
        <taxon>Eukaryota</taxon>
        <taxon>Fungi</taxon>
        <taxon>Dikarya</taxon>
        <taxon>Ascomycota</taxon>
        <taxon>Pezizomycotina</taxon>
        <taxon>Dothideomycetes</taxon>
        <taxon>Pleosporomycetidae</taxon>
        <taxon>Pleosporales</taxon>
        <taxon>Lophiotremataceae</taxon>
        <taxon>Lophiotrema</taxon>
    </lineage>
</organism>
<keyword evidence="9 16" id="KW-0732">Signal</keyword>
<keyword evidence="19" id="KW-1185">Reference proteome</keyword>
<evidence type="ECO:0000256" key="9">
    <source>
        <dbReference type="ARBA" id="ARBA00022729"/>
    </source>
</evidence>
<evidence type="ECO:0000256" key="5">
    <source>
        <dbReference type="ARBA" id="ARBA00022525"/>
    </source>
</evidence>
<dbReference type="AlphaFoldDB" id="A0A6A5YP82"/>
<evidence type="ECO:0000256" key="8">
    <source>
        <dbReference type="ARBA" id="ARBA00022723"/>
    </source>
</evidence>
<proteinExistence type="inferred from homology"/>
<dbReference type="GO" id="GO:0005886">
    <property type="term" value="C:plasma membrane"/>
    <property type="evidence" value="ECO:0007669"/>
    <property type="project" value="UniProtKB-SubCell"/>
</dbReference>
<protein>
    <recommendedName>
        <fullName evidence="17">CFEM domain-containing protein</fullName>
    </recommendedName>
</protein>
<evidence type="ECO:0000256" key="1">
    <source>
        <dbReference type="ARBA" id="ARBA00004609"/>
    </source>
</evidence>
<evidence type="ECO:0000256" key="3">
    <source>
        <dbReference type="ARBA" id="ARBA00010031"/>
    </source>
</evidence>
<evidence type="ECO:0000256" key="14">
    <source>
        <dbReference type="ARBA" id="ARBA00023288"/>
    </source>
</evidence>
<dbReference type="PANTHER" id="PTHR37928">
    <property type="entry name" value="CFEM DOMAIN PROTEIN (AFU_ORTHOLOGUE AFUA_6G14090)"/>
    <property type="match status" value="1"/>
</dbReference>
<keyword evidence="14" id="KW-0449">Lipoprotein</keyword>
<evidence type="ECO:0000313" key="19">
    <source>
        <dbReference type="Proteomes" id="UP000799770"/>
    </source>
</evidence>
<keyword evidence="13" id="KW-0325">Glycoprotein</keyword>
<keyword evidence="11" id="KW-0472">Membrane</keyword>
<keyword evidence="12 15" id="KW-1015">Disulfide bond</keyword>
<dbReference type="GO" id="GO:0046872">
    <property type="term" value="F:metal ion binding"/>
    <property type="evidence" value="ECO:0007669"/>
    <property type="project" value="UniProtKB-UniRule"/>
</dbReference>
<dbReference type="PANTHER" id="PTHR37928:SF2">
    <property type="entry name" value="GPI ANCHORED CFEM DOMAIN PROTEIN (AFU_ORTHOLOGUE AFUA_6G10580)"/>
    <property type="match status" value="1"/>
</dbReference>
<dbReference type="Proteomes" id="UP000799770">
    <property type="component" value="Unassembled WGS sequence"/>
</dbReference>
<gene>
    <name evidence="18" type="ORF">BDV96DRAFT_652287</name>
</gene>
<evidence type="ECO:0000256" key="11">
    <source>
        <dbReference type="ARBA" id="ARBA00023136"/>
    </source>
</evidence>
<name>A0A6A5YP82_9PLEO</name>
<keyword evidence="7" id="KW-0336">GPI-anchor</keyword>
<evidence type="ECO:0000259" key="17">
    <source>
        <dbReference type="PROSITE" id="PS52012"/>
    </source>
</evidence>
<dbReference type="PROSITE" id="PS52012">
    <property type="entry name" value="CFEM"/>
    <property type="match status" value="1"/>
</dbReference>
<dbReference type="InterPro" id="IPR008427">
    <property type="entry name" value="Extracellular_membr_CFEM_dom"/>
</dbReference>